<dbReference type="AlphaFoldDB" id="A0A804KX49"/>
<proteinExistence type="predicted"/>
<evidence type="ECO:0000256" key="1">
    <source>
        <dbReference type="ARBA" id="ARBA00001933"/>
    </source>
</evidence>
<protein>
    <recommendedName>
        <fullName evidence="5">Arginine decarboxylase</fullName>
    </recommendedName>
</protein>
<dbReference type="GO" id="GO:0003824">
    <property type="term" value="F:catalytic activity"/>
    <property type="evidence" value="ECO:0007669"/>
    <property type="project" value="InterPro"/>
</dbReference>
<evidence type="ECO:0000256" key="2">
    <source>
        <dbReference type="ARBA" id="ARBA00022898"/>
    </source>
</evidence>
<dbReference type="EnsemblPlants" id="Ma10_t16960.1">
    <property type="protein sequence ID" value="Ma10_p16960.1"/>
    <property type="gene ID" value="Ma10_g16960"/>
</dbReference>
<dbReference type="InterPro" id="IPR052357">
    <property type="entry name" value="Orn_Lys_Arg_decarboxylase-I"/>
</dbReference>
<evidence type="ECO:0000313" key="3">
    <source>
        <dbReference type="EnsemblPlants" id="Ma10_p16960.1"/>
    </source>
</evidence>
<evidence type="ECO:0008006" key="5">
    <source>
        <dbReference type="Google" id="ProtNLM"/>
    </source>
</evidence>
<evidence type="ECO:0000313" key="4">
    <source>
        <dbReference type="Proteomes" id="UP000012960"/>
    </source>
</evidence>
<reference evidence="3" key="1">
    <citation type="submission" date="2021-05" db="UniProtKB">
        <authorList>
            <consortium name="EnsemblPlants"/>
        </authorList>
    </citation>
    <scope>IDENTIFICATION</scope>
    <source>
        <strain evidence="3">subsp. malaccensis</strain>
    </source>
</reference>
<keyword evidence="4" id="KW-1185">Reference proteome</keyword>
<sequence>MPPGIPVLNPGEVITREALDYLLDARNKGVVIMGAADPRLSSMVVCSE</sequence>
<dbReference type="InParanoid" id="A0A804KX49"/>
<dbReference type="SUPFAM" id="SSF55904">
    <property type="entry name" value="Ornithine decarboxylase C-terminal domain"/>
    <property type="match status" value="1"/>
</dbReference>
<dbReference type="InterPro" id="IPR036633">
    <property type="entry name" value="Prn/Lys/Arg_de-COase_C_sf"/>
</dbReference>
<dbReference type="PANTHER" id="PTHR43277:SF4">
    <property type="entry name" value="ARGININE DECARBOXYLASE"/>
    <property type="match status" value="1"/>
</dbReference>
<dbReference type="Gene3D" id="3.90.105.10">
    <property type="entry name" value="Molybdopterin biosynthesis moea protein, domain 2"/>
    <property type="match status" value="1"/>
</dbReference>
<accession>A0A804KX49</accession>
<organism evidence="3 4">
    <name type="scientific">Musa acuminata subsp. malaccensis</name>
    <name type="common">Wild banana</name>
    <name type="synonym">Musa malaccensis</name>
    <dbReference type="NCBI Taxonomy" id="214687"/>
    <lineage>
        <taxon>Eukaryota</taxon>
        <taxon>Viridiplantae</taxon>
        <taxon>Streptophyta</taxon>
        <taxon>Embryophyta</taxon>
        <taxon>Tracheophyta</taxon>
        <taxon>Spermatophyta</taxon>
        <taxon>Magnoliopsida</taxon>
        <taxon>Liliopsida</taxon>
        <taxon>Zingiberales</taxon>
        <taxon>Musaceae</taxon>
        <taxon>Musa</taxon>
    </lineage>
</organism>
<dbReference type="Proteomes" id="UP000012960">
    <property type="component" value="Unplaced"/>
</dbReference>
<dbReference type="PANTHER" id="PTHR43277">
    <property type="entry name" value="ARGININE DECARBOXYLASE"/>
    <property type="match status" value="1"/>
</dbReference>
<dbReference type="Gramene" id="Ma10_t16960.1">
    <property type="protein sequence ID" value="Ma10_p16960.1"/>
    <property type="gene ID" value="Ma10_g16960"/>
</dbReference>
<keyword evidence="2" id="KW-0663">Pyridoxal phosphate</keyword>
<comment type="cofactor">
    <cofactor evidence="1">
        <name>pyridoxal 5'-phosphate</name>
        <dbReference type="ChEBI" id="CHEBI:597326"/>
    </cofactor>
</comment>
<name>A0A804KX49_MUSAM</name>